<dbReference type="InterPro" id="IPR050707">
    <property type="entry name" value="HTH_MetabolicPath_Reg"/>
</dbReference>
<dbReference type="PROSITE" id="PS51078">
    <property type="entry name" value="ICLR_ED"/>
    <property type="match status" value="1"/>
</dbReference>
<comment type="caution">
    <text evidence="6">The sequence shown here is derived from an EMBL/GenBank/DDBJ whole genome shotgun (WGS) entry which is preliminary data.</text>
</comment>
<dbReference type="Pfam" id="PF01614">
    <property type="entry name" value="IclR_C"/>
    <property type="match status" value="1"/>
</dbReference>
<evidence type="ECO:0000256" key="2">
    <source>
        <dbReference type="ARBA" id="ARBA00023125"/>
    </source>
</evidence>
<dbReference type="GO" id="GO:0003700">
    <property type="term" value="F:DNA-binding transcription factor activity"/>
    <property type="evidence" value="ECO:0007669"/>
    <property type="project" value="TreeGrafter"/>
</dbReference>
<feature type="domain" description="IclR-ED" evidence="5">
    <location>
        <begin position="82"/>
        <end position="236"/>
    </location>
</feature>
<organism evidence="6 7">
    <name type="scientific">Ramlibacter henchirensis</name>
    <dbReference type="NCBI Taxonomy" id="204072"/>
    <lineage>
        <taxon>Bacteria</taxon>
        <taxon>Pseudomonadati</taxon>
        <taxon>Pseudomonadota</taxon>
        <taxon>Betaproteobacteria</taxon>
        <taxon>Burkholderiales</taxon>
        <taxon>Comamonadaceae</taxon>
        <taxon>Ramlibacter</taxon>
    </lineage>
</organism>
<dbReference type="InterPro" id="IPR014757">
    <property type="entry name" value="Tscrpt_reg_IclR_C"/>
</dbReference>
<keyword evidence="1" id="KW-0805">Transcription regulation</keyword>
<dbReference type="SUPFAM" id="SSF55781">
    <property type="entry name" value="GAF domain-like"/>
    <property type="match status" value="1"/>
</dbReference>
<dbReference type="Gene3D" id="3.30.450.40">
    <property type="match status" value="2"/>
</dbReference>
<dbReference type="EMBL" id="SMLM01000001">
    <property type="protein sequence ID" value="TFZ05384.1"/>
    <property type="molecule type" value="Genomic_DNA"/>
</dbReference>
<dbReference type="SUPFAM" id="SSF46785">
    <property type="entry name" value="Winged helix' DNA-binding domain"/>
    <property type="match status" value="1"/>
</dbReference>
<evidence type="ECO:0000259" key="4">
    <source>
        <dbReference type="PROSITE" id="PS51077"/>
    </source>
</evidence>
<dbReference type="AlphaFoldDB" id="A0A4Z0C3H2"/>
<dbReference type="InterPro" id="IPR036390">
    <property type="entry name" value="WH_DNA-bd_sf"/>
</dbReference>
<protein>
    <submittedName>
        <fullName evidence="6">IclR family transcriptional regulator</fullName>
    </submittedName>
</protein>
<dbReference type="OrthoDB" id="5422805at2"/>
<dbReference type="GO" id="GO:0003677">
    <property type="term" value="F:DNA binding"/>
    <property type="evidence" value="ECO:0007669"/>
    <property type="project" value="UniProtKB-KW"/>
</dbReference>
<dbReference type="PANTHER" id="PTHR30136">
    <property type="entry name" value="HELIX-TURN-HELIX TRANSCRIPTIONAL REGULATOR, ICLR FAMILY"/>
    <property type="match status" value="1"/>
</dbReference>
<dbReference type="PROSITE" id="PS51077">
    <property type="entry name" value="HTH_ICLR"/>
    <property type="match status" value="1"/>
</dbReference>
<accession>A0A4Z0C3H2</accession>
<feature type="domain" description="HTH iclR-type" evidence="4">
    <location>
        <begin position="20"/>
        <end position="81"/>
    </location>
</feature>
<dbReference type="GO" id="GO:0045892">
    <property type="term" value="P:negative regulation of DNA-templated transcription"/>
    <property type="evidence" value="ECO:0007669"/>
    <property type="project" value="TreeGrafter"/>
</dbReference>
<dbReference type="PANTHER" id="PTHR30136:SF39">
    <property type="entry name" value="TRANSCRIPTIONAL REGULATORY PROTEIN"/>
    <property type="match status" value="1"/>
</dbReference>
<evidence type="ECO:0000313" key="7">
    <source>
        <dbReference type="Proteomes" id="UP000298180"/>
    </source>
</evidence>
<dbReference type="Pfam" id="PF09339">
    <property type="entry name" value="HTH_IclR"/>
    <property type="match status" value="1"/>
</dbReference>
<evidence type="ECO:0000256" key="1">
    <source>
        <dbReference type="ARBA" id="ARBA00023015"/>
    </source>
</evidence>
<proteinExistence type="predicted"/>
<sequence>MPRRAAFPSIADEHAAPGGAAAVDRAVTLLSLFAGGSGPYTLSALAEQTKLYKSTVLRLLASLEHSGLVLRQADGRYALGPMIARLYASYAASFSLESVVMPVLRQLVERTTESAAFHVRQGEHRLCLYRVDSTQPVRDHIKVGDLMPLTQGAGGRVLMAFAGTPGAMYERIRRDHLAVLCGDRVPELAGVSSPVFDAAGMLVGAVTLTMPKERLSPSHGPHVVRSAADLTAKLGGRFPRTVTE</sequence>
<reference evidence="6 7" key="1">
    <citation type="submission" date="2019-03" db="EMBL/GenBank/DDBJ databases">
        <title>Ramlibacter henchirensis DSM 14656, whole genome shotgun sequence.</title>
        <authorList>
            <person name="Zhang X."/>
            <person name="Feng G."/>
            <person name="Zhu H."/>
        </authorList>
    </citation>
    <scope>NUCLEOTIDE SEQUENCE [LARGE SCALE GENOMIC DNA]</scope>
    <source>
        <strain evidence="6 7">DSM 14656</strain>
    </source>
</reference>
<gene>
    <name evidence="6" type="ORF">EZ313_01540</name>
</gene>
<evidence type="ECO:0000256" key="3">
    <source>
        <dbReference type="ARBA" id="ARBA00023163"/>
    </source>
</evidence>
<evidence type="ECO:0000313" key="6">
    <source>
        <dbReference type="EMBL" id="TFZ05384.1"/>
    </source>
</evidence>
<dbReference type="InterPro" id="IPR005471">
    <property type="entry name" value="Tscrpt_reg_IclR_N"/>
</dbReference>
<dbReference type="Proteomes" id="UP000298180">
    <property type="component" value="Unassembled WGS sequence"/>
</dbReference>
<dbReference type="SMART" id="SM00346">
    <property type="entry name" value="HTH_ICLR"/>
    <property type="match status" value="1"/>
</dbReference>
<keyword evidence="3" id="KW-0804">Transcription</keyword>
<dbReference type="Gene3D" id="1.10.10.10">
    <property type="entry name" value="Winged helix-like DNA-binding domain superfamily/Winged helix DNA-binding domain"/>
    <property type="match status" value="1"/>
</dbReference>
<dbReference type="InterPro" id="IPR036388">
    <property type="entry name" value="WH-like_DNA-bd_sf"/>
</dbReference>
<keyword evidence="7" id="KW-1185">Reference proteome</keyword>
<name>A0A4Z0C3H2_9BURK</name>
<dbReference type="InterPro" id="IPR029016">
    <property type="entry name" value="GAF-like_dom_sf"/>
</dbReference>
<evidence type="ECO:0000259" key="5">
    <source>
        <dbReference type="PROSITE" id="PS51078"/>
    </source>
</evidence>
<dbReference type="RefSeq" id="WP_135261465.1">
    <property type="nucleotide sequence ID" value="NZ_SMLM01000001.1"/>
</dbReference>
<keyword evidence="2" id="KW-0238">DNA-binding</keyword>